<sequence>MSMRLWKSLALRPVRLGAGPVGQRFSTSNGPQWSRKKRYQTAIRELEEPAWLDEMPGKHLGELTRPGQMLWLNVREVEKYIHKLKTEVPQLAVHARPAPASVTGSEAYVAPRVRERTALAVPTVDPANPVLRFRSANYALETNHSRQQGMILTVSLPQLQLTDPQHHKLKLLVGVEAYRFESEELVLGCNDFSTRAENKSHLVQILRNLLQEVRENSDMFTDVPAPSVGYLRRKKFAMKSLRFPAEWVRPKATPGV</sequence>
<dbReference type="GO" id="GO:0003735">
    <property type="term" value="F:structural constituent of ribosome"/>
    <property type="evidence" value="ECO:0007669"/>
    <property type="project" value="InterPro"/>
</dbReference>
<dbReference type="STRING" id="215637.A0A4P9ZYP8"/>
<name>A0A4P9ZYP8_9FUNG</name>
<dbReference type="AlphaFoldDB" id="A0A4P9ZYP8"/>
<evidence type="ECO:0000313" key="3">
    <source>
        <dbReference type="Proteomes" id="UP000268162"/>
    </source>
</evidence>
<dbReference type="EMBL" id="ML002328">
    <property type="protein sequence ID" value="RKP38807.1"/>
    <property type="molecule type" value="Genomic_DNA"/>
</dbReference>
<proteinExistence type="predicted"/>
<dbReference type="InterPro" id="IPR039848">
    <property type="entry name" value="Ribosomal_mS35_mt"/>
</dbReference>
<dbReference type="Proteomes" id="UP000268162">
    <property type="component" value="Unassembled WGS sequence"/>
</dbReference>
<accession>A0A4P9ZYP8</accession>
<dbReference type="GO" id="GO:0032543">
    <property type="term" value="P:mitochondrial translation"/>
    <property type="evidence" value="ECO:0007669"/>
    <property type="project" value="InterPro"/>
</dbReference>
<dbReference type="GO" id="GO:0005763">
    <property type="term" value="C:mitochondrial small ribosomal subunit"/>
    <property type="evidence" value="ECO:0007669"/>
    <property type="project" value="TreeGrafter"/>
</dbReference>
<feature type="domain" description="Small ribosomal subunit protein mS35 mitochondrial conserved" evidence="1">
    <location>
        <begin position="128"/>
        <end position="247"/>
    </location>
</feature>
<organism evidence="2 3">
    <name type="scientific">Dimargaris cristalligena</name>
    <dbReference type="NCBI Taxonomy" id="215637"/>
    <lineage>
        <taxon>Eukaryota</taxon>
        <taxon>Fungi</taxon>
        <taxon>Fungi incertae sedis</taxon>
        <taxon>Zoopagomycota</taxon>
        <taxon>Kickxellomycotina</taxon>
        <taxon>Dimargaritomycetes</taxon>
        <taxon>Dimargaritales</taxon>
        <taxon>Dimargaritaceae</taxon>
        <taxon>Dimargaris</taxon>
    </lineage>
</organism>
<dbReference type="PANTHER" id="PTHR13490">
    <property type="entry name" value="MITOCHONDRIAL 28S RIBOSOMAL PROTEIN S28"/>
    <property type="match status" value="1"/>
</dbReference>
<gene>
    <name evidence="2" type="ORF">BJ085DRAFT_39493</name>
</gene>
<reference evidence="3" key="1">
    <citation type="journal article" date="2018" name="Nat. Microbiol.">
        <title>Leveraging single-cell genomics to expand the fungal tree of life.</title>
        <authorList>
            <person name="Ahrendt S.R."/>
            <person name="Quandt C.A."/>
            <person name="Ciobanu D."/>
            <person name="Clum A."/>
            <person name="Salamov A."/>
            <person name="Andreopoulos B."/>
            <person name="Cheng J.F."/>
            <person name="Woyke T."/>
            <person name="Pelin A."/>
            <person name="Henrissat B."/>
            <person name="Reynolds N.K."/>
            <person name="Benny G.L."/>
            <person name="Smith M.E."/>
            <person name="James T.Y."/>
            <person name="Grigoriev I.V."/>
        </authorList>
    </citation>
    <scope>NUCLEOTIDE SEQUENCE [LARGE SCALE GENOMIC DNA]</scope>
    <source>
        <strain evidence="3">RSA 468</strain>
    </source>
</reference>
<protein>
    <submittedName>
        <fullName evidence="2">Mitochondrial ribosomal subunit protein-domain-containing protein</fullName>
    </submittedName>
</protein>
<evidence type="ECO:0000259" key="1">
    <source>
        <dbReference type="Pfam" id="PF10213"/>
    </source>
</evidence>
<dbReference type="InterPro" id="IPR019349">
    <property type="entry name" value="Ribosomal_mS35_mit"/>
</dbReference>
<dbReference type="PANTHER" id="PTHR13490:SF0">
    <property type="entry name" value="SMALL RIBOSOMAL SUBUNIT PROTEIN MS35"/>
    <property type="match status" value="1"/>
</dbReference>
<keyword evidence="3" id="KW-1185">Reference proteome</keyword>
<dbReference type="Pfam" id="PF10213">
    <property type="entry name" value="MRP-S28"/>
    <property type="match status" value="1"/>
</dbReference>
<evidence type="ECO:0000313" key="2">
    <source>
        <dbReference type="EMBL" id="RKP38807.1"/>
    </source>
</evidence>